<evidence type="ECO:0000256" key="4">
    <source>
        <dbReference type="ARBA" id="ARBA00045732"/>
    </source>
</evidence>
<dbReference type="GO" id="GO:0003723">
    <property type="term" value="F:RNA binding"/>
    <property type="evidence" value="ECO:0007669"/>
    <property type="project" value="InterPro"/>
</dbReference>
<feature type="compositionally biased region" description="Pro residues" evidence="5">
    <location>
        <begin position="573"/>
        <end position="582"/>
    </location>
</feature>
<evidence type="ECO:0000256" key="5">
    <source>
        <dbReference type="SAM" id="MobiDB-lite"/>
    </source>
</evidence>
<evidence type="ECO:0000256" key="3">
    <source>
        <dbReference type="ARBA" id="ARBA00030267"/>
    </source>
</evidence>
<dbReference type="InterPro" id="IPR047889">
    <property type="entry name" value="KHDC4_KH-I_second"/>
</dbReference>
<evidence type="ECO:0000259" key="7">
    <source>
        <dbReference type="Pfam" id="PF23469"/>
    </source>
</evidence>
<dbReference type="InterPro" id="IPR031121">
    <property type="entry name" value="RIK/BLOM7"/>
</dbReference>
<dbReference type="Pfam" id="PF22675">
    <property type="entry name" value="KH-I_KHDC4-BBP"/>
    <property type="match status" value="1"/>
</dbReference>
<feature type="compositionally biased region" description="Pro residues" evidence="5">
    <location>
        <begin position="824"/>
        <end position="843"/>
    </location>
</feature>
<feature type="compositionally biased region" description="Pro residues" evidence="5">
    <location>
        <begin position="590"/>
        <end position="602"/>
    </location>
</feature>
<evidence type="ECO:0000313" key="8">
    <source>
        <dbReference type="EMBL" id="ACH87543.1"/>
    </source>
</evidence>
<reference evidence="8" key="2">
    <citation type="journal article" date="2009" name="BMC Biol.">
        <title>Features of the ancestral bilaterian inferred from Platynereis dumerilii ParaHox genes.</title>
        <authorList>
            <person name="Hui J.H."/>
            <person name="Raible F."/>
            <person name="Korchagina N."/>
            <person name="Dray N."/>
            <person name="Samain S."/>
            <person name="Magdelenat G."/>
            <person name="Jubin C."/>
            <person name="Segurens B."/>
            <person name="Balavoine G."/>
            <person name="Arendt D."/>
            <person name="Ferrier D.E."/>
        </authorList>
    </citation>
    <scope>NUCLEOTIDE SEQUENCE</scope>
</reference>
<dbReference type="Gene3D" id="3.30.1370.10">
    <property type="entry name" value="K Homology domain, type 1"/>
    <property type="match status" value="1"/>
</dbReference>
<feature type="domain" description="KHDC4/BBP-like KH-domain type I" evidence="6">
    <location>
        <begin position="213"/>
        <end position="288"/>
    </location>
</feature>
<dbReference type="AlphaFoldDB" id="C7SB52"/>
<dbReference type="EMBL" id="FJ001339">
    <property type="protein sequence ID" value="ACH87543.1"/>
    <property type="molecule type" value="Genomic_DNA"/>
</dbReference>
<evidence type="ECO:0000256" key="1">
    <source>
        <dbReference type="ARBA" id="ARBA00006093"/>
    </source>
</evidence>
<organism evidence="8">
    <name type="scientific">Platynereis dumerilii</name>
    <name type="common">Dumeril's clam worm</name>
    <dbReference type="NCBI Taxonomy" id="6359"/>
    <lineage>
        <taxon>Eukaryota</taxon>
        <taxon>Metazoa</taxon>
        <taxon>Spiralia</taxon>
        <taxon>Lophotrochozoa</taxon>
        <taxon>Annelida</taxon>
        <taxon>Polychaeta</taxon>
        <taxon>Errantia</taxon>
        <taxon>Phyllodocida</taxon>
        <taxon>Nereididae</taxon>
        <taxon>Platynereis</taxon>
    </lineage>
</organism>
<name>C7SB52_PLADU</name>
<feature type="compositionally biased region" description="Basic and acidic residues" evidence="5">
    <location>
        <begin position="673"/>
        <end position="686"/>
    </location>
</feature>
<proteinExistence type="inferred from homology"/>
<feature type="region of interest" description="Disordered" evidence="5">
    <location>
        <begin position="673"/>
        <end position="968"/>
    </location>
</feature>
<sequence>MSRAQHKPAEKALCASRQRSSKWEDARQPRSSLEAAAEAAAKVNAMLIAKGKLRPSQLSQIQPTKTKAGAQQPSANLVVAEVEINDAPIGCRNMLTRGSTQDEISKMSGAAVSTRGRYMAPDENRATTSNYKYVFEFSAAVFRIKEIIANGTKPKGAPTIRLPPPPGPPVIRQPLLNQPPPLMSLNTQPPAAIREPITITLVQEKLLVGLEHAPPSFDVKGKLLGPAGSFLQHIQSETGAKVSLRGRASGFIEPNTGREALEPMHVFIQHPTLVGLQQAKSLSENLIQTVQQEYAQFQQALATLPPPPNITQGTTALLTALPQHIPSGGNMTIIGQHQQPVSITAIGQQPAPGVPMSMAIGEHFYGLINSPSFDCCSAIISSSVFFENEELLSSLDRRRRCRCPAPQAGVPSLLSAPVMPTSTLTTSLLTNPHPVSAGAVSSQQGGVYTSGNRIFVNTSIPPPTLVGTVSAANTQFATTGFTSAGGMTISQPLQQISIQPNQLQPGQVVTQSMVGQPMQQPVVGPPSPQGFQIHQVAVGQAPPQIQTPAPQFQPVASMAPPQLALPSHVSLAQPPPMMPPPQIIQAPQTPGLPPHLAMPPGQPQQLALPPHLQPPPEHEPPPQHHPPLAQPTGDQYYQQYVHQPASLASSGPVSYTPTSTTYTFCKVEERGPKRRFTEEKQEEKMPENLLGYEGSPPPQTVVTSSPSYGEEHRMMPPPPHSPGKMDRDKQLMPPPPPPPNQMRPPSNGEPDRKRLKGSLGSVSAYGSDEEDDDVHSTMRQHQRDAAKYQFNQISGKPQIYQQQQLAFEQPPQYPPGPEIQYGQLPPPQGLPPGPPPQEPPQGLPPQFIEQQYPPASQPGQPQLIGGPVQQYGNPPPPPPGQHGLPPPQFEQRPGEPIPQQYTAPPPPPPPPQSQAQPAFINQAGPPPPPPQYGGTQYTQNGFQQTYPGPPPGQFHPPPPPPGMYWGPN</sequence>
<dbReference type="InterPro" id="IPR055256">
    <property type="entry name" value="KH_1_KHDC4/BBP-like"/>
</dbReference>
<dbReference type="PANTHER" id="PTHR15744">
    <property type="entry name" value="BLOM7"/>
    <property type="match status" value="1"/>
</dbReference>
<dbReference type="CDD" id="cd22386">
    <property type="entry name" value="KH-I_KHDC4_rpt2"/>
    <property type="match status" value="1"/>
</dbReference>
<evidence type="ECO:0000256" key="2">
    <source>
        <dbReference type="ARBA" id="ARBA00017795"/>
    </source>
</evidence>
<evidence type="ECO:0000259" key="6">
    <source>
        <dbReference type="Pfam" id="PF22675"/>
    </source>
</evidence>
<feature type="compositionally biased region" description="Pro residues" evidence="5">
    <location>
        <begin position="903"/>
        <end position="912"/>
    </location>
</feature>
<feature type="compositionally biased region" description="Pro residues" evidence="5">
    <location>
        <begin position="732"/>
        <end position="742"/>
    </location>
</feature>
<feature type="compositionally biased region" description="Low complexity" evidence="5">
    <location>
        <begin position="801"/>
        <end position="810"/>
    </location>
</feature>
<dbReference type="InterPro" id="IPR056149">
    <property type="entry name" value="PRP5/DDX46/KHDC4_KH"/>
</dbReference>
<dbReference type="FunFam" id="3.30.1370.10:FF:000037">
    <property type="entry name" value="KH domain protein"/>
    <property type="match status" value="1"/>
</dbReference>
<feature type="domain" description="ATP-dependent RNA helicase PRP5/DDX46/KHDC4 KH" evidence="7">
    <location>
        <begin position="79"/>
        <end position="128"/>
    </location>
</feature>
<dbReference type="EMBL" id="FJ001340">
    <property type="protein sequence ID" value="ACH87547.1"/>
    <property type="molecule type" value="Genomic_DNA"/>
</dbReference>
<feature type="compositionally biased region" description="Pro residues" evidence="5">
    <location>
        <begin position="873"/>
        <end position="888"/>
    </location>
</feature>
<feature type="region of interest" description="Disordered" evidence="5">
    <location>
        <begin position="567"/>
        <end position="632"/>
    </location>
</feature>
<comment type="function">
    <text evidence="4">RNA-binding protein involved in pre-mRNA splicing. Interacts with the PRP19C/Prp19 complex/NTC/Nineteen complex which is part of the spliceosome. Involved in regulating splice site selection. Binds preferentially RNA with A/C rich sequences and poly-C stretches.</text>
</comment>
<dbReference type="Pfam" id="PF23469">
    <property type="entry name" value="KH_12"/>
    <property type="match status" value="1"/>
</dbReference>
<protein>
    <recommendedName>
        <fullName evidence="2">KH homology domain-containing protein 4</fullName>
    </recommendedName>
    <alternativeName>
        <fullName evidence="3">Brings lots of money 7</fullName>
    </alternativeName>
</protein>
<dbReference type="InterPro" id="IPR036612">
    <property type="entry name" value="KH_dom_type_1_sf"/>
</dbReference>
<comment type="similarity">
    <text evidence="1">Belongs to the KHDC4 family.</text>
</comment>
<dbReference type="GO" id="GO:0005634">
    <property type="term" value="C:nucleus"/>
    <property type="evidence" value="ECO:0007669"/>
    <property type="project" value="InterPro"/>
</dbReference>
<feature type="region of interest" description="Disordered" evidence="5">
    <location>
        <begin position="1"/>
        <end position="31"/>
    </location>
</feature>
<dbReference type="SUPFAM" id="SSF54791">
    <property type="entry name" value="Eukaryotic type KH-domain (KH-domain type I)"/>
    <property type="match status" value="1"/>
</dbReference>
<reference evidence="8" key="1">
    <citation type="submission" date="2008-08" db="EMBL/GenBank/DDBJ databases">
        <authorList>
            <person name="Hui J."/>
            <person name="Ferrier D."/>
        </authorList>
    </citation>
    <scope>NUCLEOTIDE SEQUENCE</scope>
</reference>
<accession>C7SB52</accession>
<feature type="compositionally biased region" description="Pro residues" evidence="5">
    <location>
        <begin position="947"/>
        <end position="962"/>
    </location>
</feature>
<dbReference type="PANTHER" id="PTHR15744:SF0">
    <property type="entry name" value="KH HOMOLOGY DOMAIN-CONTAINING PROTEIN 4"/>
    <property type="match status" value="1"/>
</dbReference>